<proteinExistence type="predicted"/>
<name>A0AAV1RGX7_9ROSI</name>
<evidence type="ECO:0000313" key="1">
    <source>
        <dbReference type="EMBL" id="CAK7335681.1"/>
    </source>
</evidence>
<evidence type="ECO:0000313" key="2">
    <source>
        <dbReference type="Proteomes" id="UP001314170"/>
    </source>
</evidence>
<reference evidence="1 2" key="1">
    <citation type="submission" date="2024-01" db="EMBL/GenBank/DDBJ databases">
        <authorList>
            <person name="Waweru B."/>
        </authorList>
    </citation>
    <scope>NUCLEOTIDE SEQUENCE [LARGE SCALE GENOMIC DNA]</scope>
</reference>
<comment type="caution">
    <text evidence="1">The sequence shown here is derived from an EMBL/GenBank/DDBJ whole genome shotgun (WGS) entry which is preliminary data.</text>
</comment>
<keyword evidence="2" id="KW-1185">Reference proteome</keyword>
<accession>A0AAV1RGX7</accession>
<protein>
    <submittedName>
        <fullName evidence="1">Uncharacterized protein</fullName>
    </submittedName>
</protein>
<gene>
    <name evidence="1" type="ORF">DCAF_LOCUS10681</name>
</gene>
<organism evidence="1 2">
    <name type="scientific">Dovyalis caffra</name>
    <dbReference type="NCBI Taxonomy" id="77055"/>
    <lineage>
        <taxon>Eukaryota</taxon>
        <taxon>Viridiplantae</taxon>
        <taxon>Streptophyta</taxon>
        <taxon>Embryophyta</taxon>
        <taxon>Tracheophyta</taxon>
        <taxon>Spermatophyta</taxon>
        <taxon>Magnoliopsida</taxon>
        <taxon>eudicotyledons</taxon>
        <taxon>Gunneridae</taxon>
        <taxon>Pentapetalae</taxon>
        <taxon>rosids</taxon>
        <taxon>fabids</taxon>
        <taxon>Malpighiales</taxon>
        <taxon>Salicaceae</taxon>
        <taxon>Flacourtieae</taxon>
        <taxon>Dovyalis</taxon>
    </lineage>
</organism>
<sequence length="188" mass="21339">MDEVLSAIHKSTSSTRKSVAESSGGKVAIPIVDSEMEETYLIEEMTTHVPIYHYRYDKKLEMPTYEGEDDHLGIQSELLKLTYNDPLKVMESIEWIEEGNLVMRPTQELEPNKALKGIKGMEVVVLSDYRATYNFISEELVRQLGIPIMNTSRTMIKTIRVGGIRGIGGVGLHDTPRWRERGLISKEI</sequence>
<dbReference type="AlphaFoldDB" id="A0AAV1RGX7"/>
<dbReference type="Proteomes" id="UP001314170">
    <property type="component" value="Unassembled WGS sequence"/>
</dbReference>
<dbReference type="EMBL" id="CAWUPB010000994">
    <property type="protein sequence ID" value="CAK7335681.1"/>
    <property type="molecule type" value="Genomic_DNA"/>
</dbReference>